<dbReference type="AlphaFoldDB" id="A0AAV4F5E4"/>
<keyword evidence="3" id="KW-1185">Reference proteome</keyword>
<protein>
    <submittedName>
        <fullName evidence="2">PiggyBac transposable element-derived protein 4-like</fullName>
    </submittedName>
</protein>
<dbReference type="EMBL" id="BMAT01011185">
    <property type="protein sequence ID" value="GFR68239.1"/>
    <property type="molecule type" value="Genomic_DNA"/>
</dbReference>
<evidence type="ECO:0000259" key="1">
    <source>
        <dbReference type="Pfam" id="PF13843"/>
    </source>
</evidence>
<gene>
    <name evidence="2" type="ORF">ElyMa_005603400</name>
</gene>
<accession>A0AAV4F5E4</accession>
<reference evidence="2 3" key="1">
    <citation type="journal article" date="2021" name="Elife">
        <title>Chloroplast acquisition without the gene transfer in kleptoplastic sea slugs, Plakobranchus ocellatus.</title>
        <authorList>
            <person name="Maeda T."/>
            <person name="Takahashi S."/>
            <person name="Yoshida T."/>
            <person name="Shimamura S."/>
            <person name="Takaki Y."/>
            <person name="Nagai Y."/>
            <person name="Toyoda A."/>
            <person name="Suzuki Y."/>
            <person name="Arimoto A."/>
            <person name="Ishii H."/>
            <person name="Satoh N."/>
            <person name="Nishiyama T."/>
            <person name="Hasebe M."/>
            <person name="Maruyama T."/>
            <person name="Minagawa J."/>
            <person name="Obokata J."/>
            <person name="Shigenobu S."/>
        </authorList>
    </citation>
    <scope>NUCLEOTIDE SEQUENCE [LARGE SCALE GENOMIC DNA]</scope>
</reference>
<dbReference type="PANTHER" id="PTHR46599:SF3">
    <property type="entry name" value="PIGGYBAC TRANSPOSABLE ELEMENT-DERIVED PROTEIN 4"/>
    <property type="match status" value="1"/>
</dbReference>
<feature type="domain" description="PiggyBac transposable element-derived protein" evidence="1">
    <location>
        <begin position="26"/>
        <end position="200"/>
    </location>
</feature>
<name>A0AAV4F5E4_9GAST</name>
<dbReference type="Pfam" id="PF13843">
    <property type="entry name" value="DDE_Tnp_1_7"/>
    <property type="match status" value="1"/>
</dbReference>
<comment type="caution">
    <text evidence="2">The sequence shown here is derived from an EMBL/GenBank/DDBJ whole genome shotgun (WGS) entry which is preliminary data.</text>
</comment>
<dbReference type="Proteomes" id="UP000762676">
    <property type="component" value="Unassembled WGS sequence"/>
</dbReference>
<dbReference type="InterPro" id="IPR029526">
    <property type="entry name" value="PGBD"/>
</dbReference>
<evidence type="ECO:0000313" key="2">
    <source>
        <dbReference type="EMBL" id="GFR68239.1"/>
    </source>
</evidence>
<sequence>MPLEKDFVELCVKTGGKSRKKEENQLWGRQRYTKIHQYFHLANSEQQPERNADNYDPLYKVRPLLDQVRSVCSTVYKPKQNLSVDEAMVAFTGRISFKQYLKNKPTPWGFKIWCCAEAECGYLLNFQVYTGKNGNHQPTEHGQGHQVVTNMVQNHLGKNHSVFFDNFFSSVKLAEDLLKEKTTRCGTIRPNRKDLVEATPATITISTFLTLPKLADL</sequence>
<evidence type="ECO:0000313" key="3">
    <source>
        <dbReference type="Proteomes" id="UP000762676"/>
    </source>
</evidence>
<organism evidence="2 3">
    <name type="scientific">Elysia marginata</name>
    <dbReference type="NCBI Taxonomy" id="1093978"/>
    <lineage>
        <taxon>Eukaryota</taxon>
        <taxon>Metazoa</taxon>
        <taxon>Spiralia</taxon>
        <taxon>Lophotrochozoa</taxon>
        <taxon>Mollusca</taxon>
        <taxon>Gastropoda</taxon>
        <taxon>Heterobranchia</taxon>
        <taxon>Euthyneura</taxon>
        <taxon>Panpulmonata</taxon>
        <taxon>Sacoglossa</taxon>
        <taxon>Placobranchoidea</taxon>
        <taxon>Plakobranchidae</taxon>
        <taxon>Elysia</taxon>
    </lineage>
</organism>
<dbReference type="PANTHER" id="PTHR46599">
    <property type="entry name" value="PIGGYBAC TRANSPOSABLE ELEMENT-DERIVED PROTEIN 4"/>
    <property type="match status" value="1"/>
</dbReference>
<proteinExistence type="predicted"/>